<evidence type="ECO:0000313" key="3">
    <source>
        <dbReference type="Proteomes" id="UP000494249"/>
    </source>
</evidence>
<reference evidence="2 3" key="1">
    <citation type="submission" date="2020-04" db="EMBL/GenBank/DDBJ databases">
        <authorList>
            <person name="De Canck E."/>
        </authorList>
    </citation>
    <scope>NUCLEOTIDE SEQUENCE [LARGE SCALE GENOMIC DNA]</scope>
    <source>
        <strain evidence="2 3">LMG 22037</strain>
    </source>
</reference>
<gene>
    <name evidence="2" type="ORF">LMG22037_05381</name>
</gene>
<feature type="compositionally biased region" description="Basic residues" evidence="1">
    <location>
        <begin position="180"/>
        <end position="191"/>
    </location>
</feature>
<evidence type="ECO:0000313" key="2">
    <source>
        <dbReference type="EMBL" id="CAB3728564.1"/>
    </source>
</evidence>
<evidence type="ECO:0000256" key="1">
    <source>
        <dbReference type="SAM" id="MobiDB-lite"/>
    </source>
</evidence>
<organism evidence="2 3">
    <name type="scientific">Paraburkholderia phenoliruptrix</name>
    <dbReference type="NCBI Taxonomy" id="252970"/>
    <lineage>
        <taxon>Bacteria</taxon>
        <taxon>Pseudomonadati</taxon>
        <taxon>Pseudomonadota</taxon>
        <taxon>Betaproteobacteria</taxon>
        <taxon>Burkholderiales</taxon>
        <taxon>Burkholderiaceae</taxon>
        <taxon>Paraburkholderia</taxon>
    </lineage>
</organism>
<feature type="region of interest" description="Disordered" evidence="1">
    <location>
        <begin position="178"/>
        <end position="202"/>
    </location>
</feature>
<dbReference type="Proteomes" id="UP000494249">
    <property type="component" value="Unassembled WGS sequence"/>
</dbReference>
<dbReference type="AlphaFoldDB" id="A0A6J5C916"/>
<protein>
    <submittedName>
        <fullName evidence="2">Uncharacterized protein</fullName>
    </submittedName>
</protein>
<sequence>MARVVRRDQAVEGVFRLARDQIDDAAGLLNAVEERRRALEDFDAVDRREVVVKRRRAHTVDENRAVVVRAETALDERIARPAERVRLRDAAHVAEHVVERARLLVLHHARADHRDGLRNVADFRCDAARRFARARAVAGRRIGERRGVHGDGRQFCRGCGGGGGLDARRAVGGGGECGGRGRHIHQHRKRKADAGTASAARRRGSFDEAHEWFGRRGTRSRLAGKVHDVSSY</sequence>
<dbReference type="EMBL" id="CADIKB010000038">
    <property type="protein sequence ID" value="CAB3728564.1"/>
    <property type="molecule type" value="Genomic_DNA"/>
</dbReference>
<accession>A0A6J5C916</accession>
<proteinExistence type="predicted"/>
<name>A0A6J5C916_9BURK</name>